<feature type="transmembrane region" description="Helical" evidence="1">
    <location>
        <begin position="63"/>
        <end position="85"/>
    </location>
</feature>
<name>A0A6J5LLW1_9CAUD</name>
<sequence>MSLKDKSNTPAPEVVLIKTFMAQASSERHECSERHNTVHDKLWSALEGYAAAIKAVTSKIDRIYGAIALLAALLILSAPICYYALKGVITEELDKKFPSGNKYHAEAQKKEANAVVVTVPTGPWAVVPSAQANTK</sequence>
<organism evidence="3">
    <name type="scientific">uncultured Caudovirales phage</name>
    <dbReference type="NCBI Taxonomy" id="2100421"/>
    <lineage>
        <taxon>Viruses</taxon>
        <taxon>Duplodnaviria</taxon>
        <taxon>Heunggongvirae</taxon>
        <taxon>Uroviricota</taxon>
        <taxon>Caudoviricetes</taxon>
        <taxon>Peduoviridae</taxon>
        <taxon>Maltschvirus</taxon>
        <taxon>Maltschvirus maltsch</taxon>
    </lineage>
</organism>
<protein>
    <submittedName>
        <fullName evidence="3">Uncharacterized protein</fullName>
    </submittedName>
</protein>
<proteinExistence type="predicted"/>
<evidence type="ECO:0000256" key="1">
    <source>
        <dbReference type="SAM" id="Phobius"/>
    </source>
</evidence>
<keyword evidence="1" id="KW-0812">Transmembrane</keyword>
<reference evidence="3" key="1">
    <citation type="submission" date="2020-04" db="EMBL/GenBank/DDBJ databases">
        <authorList>
            <person name="Chiriac C."/>
            <person name="Salcher M."/>
            <person name="Ghai R."/>
            <person name="Kavagutti S V."/>
        </authorList>
    </citation>
    <scope>NUCLEOTIDE SEQUENCE</scope>
</reference>
<dbReference type="EMBL" id="LR796294">
    <property type="protein sequence ID" value="CAB4135181.1"/>
    <property type="molecule type" value="Genomic_DNA"/>
</dbReference>
<keyword evidence="1" id="KW-1133">Transmembrane helix</keyword>
<evidence type="ECO:0000313" key="3">
    <source>
        <dbReference type="EMBL" id="CAB4135181.1"/>
    </source>
</evidence>
<accession>A0A6J5LLW1</accession>
<evidence type="ECO:0000313" key="2">
    <source>
        <dbReference type="EMBL" id="CAB4130889.1"/>
    </source>
</evidence>
<dbReference type="EMBL" id="LR796249">
    <property type="protein sequence ID" value="CAB4130889.1"/>
    <property type="molecule type" value="Genomic_DNA"/>
</dbReference>
<keyword evidence="1" id="KW-0472">Membrane</keyword>
<gene>
    <name evidence="2" type="ORF">UFOVP127_31</name>
    <name evidence="3" type="ORF">UFOVP276_137</name>
</gene>